<proteinExistence type="predicted"/>
<accession>D2QZB3</accession>
<keyword evidence="4" id="KW-1185">Reference proteome</keyword>
<keyword evidence="2" id="KW-0732">Signal</keyword>
<dbReference type="eggNOG" id="COG3266">
    <property type="taxonomic scope" value="Bacteria"/>
</dbReference>
<evidence type="ECO:0000313" key="3">
    <source>
        <dbReference type="EMBL" id="ADB18305.1"/>
    </source>
</evidence>
<dbReference type="STRING" id="530564.Psta_3644"/>
<evidence type="ECO:0008006" key="5">
    <source>
        <dbReference type="Google" id="ProtNLM"/>
    </source>
</evidence>
<dbReference type="HOGENOM" id="CLU_615158_0_0_0"/>
<reference evidence="3 4" key="1">
    <citation type="journal article" date="2009" name="Stand. Genomic Sci.">
        <title>Complete genome sequence of Pirellula staleyi type strain (ATCC 27377).</title>
        <authorList>
            <person name="Clum A."/>
            <person name="Tindall B.J."/>
            <person name="Sikorski J."/>
            <person name="Ivanova N."/>
            <person name="Mavrommatis K."/>
            <person name="Lucas S."/>
            <person name="Glavina del Rio T."/>
            <person name="Nolan M."/>
            <person name="Chen F."/>
            <person name="Tice H."/>
            <person name="Pitluck S."/>
            <person name="Cheng J.F."/>
            <person name="Chertkov O."/>
            <person name="Brettin T."/>
            <person name="Han C."/>
            <person name="Detter J.C."/>
            <person name="Kuske C."/>
            <person name="Bruce D."/>
            <person name="Goodwin L."/>
            <person name="Ovchinikova G."/>
            <person name="Pati A."/>
            <person name="Mikhailova N."/>
            <person name="Chen A."/>
            <person name="Palaniappan K."/>
            <person name="Land M."/>
            <person name="Hauser L."/>
            <person name="Chang Y.J."/>
            <person name="Jeffries C.D."/>
            <person name="Chain P."/>
            <person name="Rohde M."/>
            <person name="Goker M."/>
            <person name="Bristow J."/>
            <person name="Eisen J.A."/>
            <person name="Markowitz V."/>
            <person name="Hugenholtz P."/>
            <person name="Kyrpides N.C."/>
            <person name="Klenk H.P."/>
            <person name="Lapidus A."/>
        </authorList>
    </citation>
    <scope>NUCLEOTIDE SEQUENCE [LARGE SCALE GENOMIC DNA]</scope>
    <source>
        <strain evidence="4">ATCC 27377 / DSM 6068 / ICPB 4128</strain>
    </source>
</reference>
<dbReference type="AlphaFoldDB" id="D2QZB3"/>
<feature type="signal peptide" evidence="2">
    <location>
        <begin position="1"/>
        <end position="21"/>
    </location>
</feature>
<sequence precursor="true">MHRFLALATLAACMLLGGKLANSQTMQFPSSQPGVIPAAPAPTTAAPPTTYTPSASPYGAFPTPPASSTPITAAPSFGAPTTAAPFDPYSASGPAAYSYWNTPNTNIPVGTPMSPTGTPYPGTISPPGSGGVFTQPPAPPGAYPYGTPGSPYGQPGVFPPPSGAPNSLFPNGINSGAGWDYSQTVKLIQQLRFRHSYLNADDSDAAVGINDSEIAVSLTFPNFLYSNQPLYMSPAFALHLWDGPANLAADLPGSAYSAYLDFQFQTDPQQQLGAELGFRVGVYSDFETLNSDSLRINGLGLGTLRITPAMQLKLGVMYLDRNDIKLLPAGGILWQPSPQVRFDIFFPQPKLSTYLTSINGYEVWGYLAGEYGGGAWTIQRADATSDSIDINDIRISLGMEWTGTRGVTGYFEAGYVFEREVVYVVDPSDTFDPPDTFMLRAGFSF</sequence>
<evidence type="ECO:0000256" key="1">
    <source>
        <dbReference type="SAM" id="MobiDB-lite"/>
    </source>
</evidence>
<dbReference type="Proteomes" id="UP000001887">
    <property type="component" value="Chromosome"/>
</dbReference>
<evidence type="ECO:0000256" key="2">
    <source>
        <dbReference type="SAM" id="SignalP"/>
    </source>
</evidence>
<gene>
    <name evidence="3" type="ordered locus">Psta_3644</name>
</gene>
<organism evidence="3 4">
    <name type="scientific">Pirellula staleyi (strain ATCC 27377 / DSM 6068 / ICPB 4128)</name>
    <name type="common">Pirella staleyi</name>
    <dbReference type="NCBI Taxonomy" id="530564"/>
    <lineage>
        <taxon>Bacteria</taxon>
        <taxon>Pseudomonadati</taxon>
        <taxon>Planctomycetota</taxon>
        <taxon>Planctomycetia</taxon>
        <taxon>Pirellulales</taxon>
        <taxon>Pirellulaceae</taxon>
        <taxon>Pirellula</taxon>
    </lineage>
</organism>
<dbReference type="EMBL" id="CP001848">
    <property type="protein sequence ID" value="ADB18305.1"/>
    <property type="molecule type" value="Genomic_DNA"/>
</dbReference>
<protein>
    <recommendedName>
        <fullName evidence="5">Outer membrane protein beta-barrel domain-containing protein</fullName>
    </recommendedName>
</protein>
<dbReference type="KEGG" id="psl:Psta_3644"/>
<feature type="compositionally biased region" description="Low complexity" evidence="1">
    <location>
        <begin position="37"/>
        <end position="58"/>
    </location>
</feature>
<evidence type="ECO:0000313" key="4">
    <source>
        <dbReference type="Proteomes" id="UP000001887"/>
    </source>
</evidence>
<name>D2QZB3_PIRSD</name>
<feature type="region of interest" description="Disordered" evidence="1">
    <location>
        <begin position="29"/>
        <end position="72"/>
    </location>
</feature>
<feature type="chain" id="PRO_5003035307" description="Outer membrane protein beta-barrel domain-containing protein" evidence="2">
    <location>
        <begin position="22"/>
        <end position="445"/>
    </location>
</feature>